<dbReference type="SUPFAM" id="SSF56042">
    <property type="entry name" value="PurM C-terminal domain-like"/>
    <property type="match status" value="1"/>
</dbReference>
<evidence type="ECO:0000313" key="4">
    <source>
        <dbReference type="EMBL" id="HIZ08705.1"/>
    </source>
</evidence>
<dbReference type="CDD" id="cd06061">
    <property type="entry name" value="PurM-like1"/>
    <property type="match status" value="1"/>
</dbReference>
<dbReference type="GO" id="GO:0051604">
    <property type="term" value="P:protein maturation"/>
    <property type="evidence" value="ECO:0007669"/>
    <property type="project" value="TreeGrafter"/>
</dbReference>
<evidence type="ECO:0000259" key="3">
    <source>
        <dbReference type="Pfam" id="PF02769"/>
    </source>
</evidence>
<sequence>MNIGKLPENVLKRSVFKQLHTKRKEVLQGAGVGEDCAAMLLGADEMFVVSTDPITGTTQDIGRMGMLVTLNDLASAGAEPVGVLLTALLPENITEPQIRQIMQQIDGECEKYHVQVMGGHTEITRAVNQPVLTVTGIGKALKGKMISTGGARPGDDMVITKWIAIEGTVILAKEKEMELLDRFPKNMIEEAKKMEKYLSVVPEAAVAVRSGVSAMHDVTEGGIFGALWEMAEASGVGLEIDLKKIPVRQESIEICEYFGINPYELISSGSMLIAASDGNMLVRNLEKEGIPAAVVGKAMEGNDRILINDGEVRFLEPPKTDELYKVLN</sequence>
<dbReference type="Gene3D" id="3.90.650.10">
    <property type="entry name" value="PurM-like C-terminal domain"/>
    <property type="match status" value="1"/>
</dbReference>
<dbReference type="Proteomes" id="UP000824024">
    <property type="component" value="Unassembled WGS sequence"/>
</dbReference>
<dbReference type="PANTHER" id="PTHR30303:SF4">
    <property type="entry name" value="HYDROGENASE EXPRESSION_FORMATION PROTEIN HYPE"/>
    <property type="match status" value="1"/>
</dbReference>
<accession>A0A9D2D541</accession>
<proteinExistence type="inferred from homology"/>
<reference evidence="4" key="2">
    <citation type="submission" date="2021-04" db="EMBL/GenBank/DDBJ databases">
        <authorList>
            <person name="Gilroy R."/>
        </authorList>
    </citation>
    <scope>NUCLEOTIDE SEQUENCE</scope>
    <source>
        <strain evidence="4">CHK192-9172</strain>
    </source>
</reference>
<dbReference type="PANTHER" id="PTHR30303">
    <property type="entry name" value="HYDROGENASE ISOENZYMES FORMATION PROTEIN HYPE"/>
    <property type="match status" value="1"/>
</dbReference>
<comment type="similarity">
    <text evidence="1">Belongs to the HypE family.</text>
</comment>
<dbReference type="SUPFAM" id="SSF55326">
    <property type="entry name" value="PurM N-terminal domain-like"/>
    <property type="match status" value="1"/>
</dbReference>
<dbReference type="InterPro" id="IPR011854">
    <property type="entry name" value="HypE"/>
</dbReference>
<name>A0A9D2D541_9FIRM</name>
<dbReference type="InterPro" id="IPR010918">
    <property type="entry name" value="PurM-like_C_dom"/>
</dbReference>
<gene>
    <name evidence="4" type="ORF">IAA08_12315</name>
</gene>
<dbReference type="Pfam" id="PF02769">
    <property type="entry name" value="AIRS_C"/>
    <property type="match status" value="1"/>
</dbReference>
<evidence type="ECO:0000313" key="5">
    <source>
        <dbReference type="Proteomes" id="UP000824024"/>
    </source>
</evidence>
<evidence type="ECO:0000256" key="1">
    <source>
        <dbReference type="ARBA" id="ARBA00006243"/>
    </source>
</evidence>
<feature type="domain" description="PurM-like N-terminal" evidence="2">
    <location>
        <begin position="33"/>
        <end position="139"/>
    </location>
</feature>
<dbReference type="InterPro" id="IPR016188">
    <property type="entry name" value="PurM-like_N"/>
</dbReference>
<organism evidence="4 5">
    <name type="scientific">Candidatus Eubacterium avistercoris</name>
    <dbReference type="NCBI Taxonomy" id="2838567"/>
    <lineage>
        <taxon>Bacteria</taxon>
        <taxon>Bacillati</taxon>
        <taxon>Bacillota</taxon>
        <taxon>Clostridia</taxon>
        <taxon>Eubacteriales</taxon>
        <taxon>Eubacteriaceae</taxon>
        <taxon>Eubacterium</taxon>
    </lineage>
</organism>
<comment type="caution">
    <text evidence="4">The sequence shown here is derived from an EMBL/GenBank/DDBJ whole genome shotgun (WGS) entry which is preliminary data.</text>
</comment>
<dbReference type="InterPro" id="IPR036921">
    <property type="entry name" value="PurM-like_N_sf"/>
</dbReference>
<dbReference type="EMBL" id="DXCH01000330">
    <property type="protein sequence ID" value="HIZ08705.1"/>
    <property type="molecule type" value="Genomic_DNA"/>
</dbReference>
<dbReference type="InterPro" id="IPR036676">
    <property type="entry name" value="PurM-like_C_sf"/>
</dbReference>
<feature type="domain" description="PurM-like C-terminal" evidence="3">
    <location>
        <begin position="152"/>
        <end position="303"/>
    </location>
</feature>
<dbReference type="Pfam" id="PF00586">
    <property type="entry name" value="AIRS"/>
    <property type="match status" value="1"/>
</dbReference>
<reference evidence="4" key="1">
    <citation type="journal article" date="2021" name="PeerJ">
        <title>Extensive microbial diversity within the chicken gut microbiome revealed by metagenomics and culture.</title>
        <authorList>
            <person name="Gilroy R."/>
            <person name="Ravi A."/>
            <person name="Getino M."/>
            <person name="Pursley I."/>
            <person name="Horton D.L."/>
            <person name="Alikhan N.F."/>
            <person name="Baker D."/>
            <person name="Gharbi K."/>
            <person name="Hall N."/>
            <person name="Watson M."/>
            <person name="Adriaenssens E.M."/>
            <person name="Foster-Nyarko E."/>
            <person name="Jarju S."/>
            <person name="Secka A."/>
            <person name="Antonio M."/>
            <person name="Oren A."/>
            <person name="Chaudhuri R.R."/>
            <person name="La Ragione R."/>
            <person name="Hildebrand F."/>
            <person name="Pallen M.J."/>
        </authorList>
    </citation>
    <scope>NUCLEOTIDE SEQUENCE</scope>
    <source>
        <strain evidence="4">CHK192-9172</strain>
    </source>
</reference>
<protein>
    <submittedName>
        <fullName evidence="4">AIR synthase family protein</fullName>
    </submittedName>
</protein>
<evidence type="ECO:0000259" key="2">
    <source>
        <dbReference type="Pfam" id="PF00586"/>
    </source>
</evidence>
<dbReference type="AlphaFoldDB" id="A0A9D2D541"/>
<dbReference type="Gene3D" id="3.30.1330.10">
    <property type="entry name" value="PurM-like, N-terminal domain"/>
    <property type="match status" value="1"/>
</dbReference>
<dbReference type="PIRSF" id="PIRSF005644">
    <property type="entry name" value="Hdrgns_mtr_HypE"/>
    <property type="match status" value="1"/>
</dbReference>